<dbReference type="InterPro" id="IPR016181">
    <property type="entry name" value="Acyl_CoA_acyltransferase"/>
</dbReference>
<dbReference type="PROSITE" id="PS51186">
    <property type="entry name" value="GNAT"/>
    <property type="match status" value="1"/>
</dbReference>
<organism evidence="2 3">
    <name type="scientific">Haloferax namakaokahaiae</name>
    <dbReference type="NCBI Taxonomy" id="1748331"/>
    <lineage>
        <taxon>Archaea</taxon>
        <taxon>Methanobacteriati</taxon>
        <taxon>Methanobacteriota</taxon>
        <taxon>Stenosarchaea group</taxon>
        <taxon>Halobacteria</taxon>
        <taxon>Halobacteriales</taxon>
        <taxon>Haloferacaceae</taxon>
        <taxon>Haloferax</taxon>
    </lineage>
</organism>
<sequence>MSVRKVLEDEAGSDDAYEIRWYQPRDRAAFMDLYELAFNQRSEAWFSWKYEQNPYAERVPIILADKDGEIAGLRPFIPLPLRVGDQTYTAHQLVDLVVHPDHRRQGLMTRMSRWMNAAIWDDSAATFTYANPPAHRGLMKMTSDHWTNHDLGTFVRYERLNDISAFLTADHPLSVRLGAAAIEPYYKVKHRVQDRLADDGAELTVTRTETVPISTLTQLYERAPPTAAHILRDETFYQWRFSEPDRQFVTYVAERDSTPVAAIVVGTSEHGGSPSTAELVEVLPLNGGDDAAGAFSALLSEITDDFASNDHICASCLSIPHEVFAAHGFTRTDEFPLSKFVDETTFIVCPLGGLSDEATKAQLTEDGSWTMSYCVRLLG</sequence>
<dbReference type="EMBL" id="JBHTAA010000001">
    <property type="protein sequence ID" value="MFC7202814.1"/>
    <property type="molecule type" value="Genomic_DNA"/>
</dbReference>
<keyword evidence="2" id="KW-0808">Transferase</keyword>
<dbReference type="Pfam" id="PF13527">
    <property type="entry name" value="Acetyltransf_9"/>
    <property type="match status" value="1"/>
</dbReference>
<feature type="domain" description="N-acetyltransferase" evidence="1">
    <location>
        <begin position="17"/>
        <end position="170"/>
    </location>
</feature>
<keyword evidence="2" id="KW-0012">Acyltransferase</keyword>
<dbReference type="SUPFAM" id="SSF55729">
    <property type="entry name" value="Acyl-CoA N-acyltransferases (Nat)"/>
    <property type="match status" value="1"/>
</dbReference>
<evidence type="ECO:0000259" key="1">
    <source>
        <dbReference type="PROSITE" id="PS51186"/>
    </source>
</evidence>
<dbReference type="EC" id="2.3.1.-" evidence="2"/>
<gene>
    <name evidence="2" type="ORF">ACFQJC_04755</name>
</gene>
<dbReference type="AlphaFoldDB" id="A0ABD5ZC92"/>
<name>A0ABD5ZC92_9EURY</name>
<evidence type="ECO:0000313" key="3">
    <source>
        <dbReference type="Proteomes" id="UP001596481"/>
    </source>
</evidence>
<evidence type="ECO:0000313" key="2">
    <source>
        <dbReference type="EMBL" id="MFC7202814.1"/>
    </source>
</evidence>
<accession>A0ABD5ZC92</accession>
<dbReference type="InterPro" id="IPR000182">
    <property type="entry name" value="GNAT_dom"/>
</dbReference>
<protein>
    <submittedName>
        <fullName evidence="2">GNAT family N-acetyltransferase</fullName>
        <ecNumber evidence="2">2.3.1.-</ecNumber>
    </submittedName>
</protein>
<dbReference type="Gene3D" id="3.40.630.30">
    <property type="match status" value="1"/>
</dbReference>
<dbReference type="GO" id="GO:0016746">
    <property type="term" value="F:acyltransferase activity"/>
    <property type="evidence" value="ECO:0007669"/>
    <property type="project" value="UniProtKB-KW"/>
</dbReference>
<keyword evidence="3" id="KW-1185">Reference proteome</keyword>
<dbReference type="Proteomes" id="UP001596481">
    <property type="component" value="Unassembled WGS sequence"/>
</dbReference>
<dbReference type="RefSeq" id="WP_390222103.1">
    <property type="nucleotide sequence ID" value="NZ_JBHTAA010000001.1"/>
</dbReference>
<comment type="caution">
    <text evidence="2">The sequence shown here is derived from an EMBL/GenBank/DDBJ whole genome shotgun (WGS) entry which is preliminary data.</text>
</comment>
<reference evidence="2 3" key="1">
    <citation type="journal article" date="2019" name="Int. J. Syst. Evol. Microbiol.">
        <title>The Global Catalogue of Microorganisms (GCM) 10K type strain sequencing project: providing services to taxonomists for standard genome sequencing and annotation.</title>
        <authorList>
            <consortium name="The Broad Institute Genomics Platform"/>
            <consortium name="The Broad Institute Genome Sequencing Center for Infectious Disease"/>
            <person name="Wu L."/>
            <person name="Ma J."/>
        </authorList>
    </citation>
    <scope>NUCLEOTIDE SEQUENCE [LARGE SCALE GENOMIC DNA]</scope>
    <source>
        <strain evidence="2 3">DSM 29988</strain>
    </source>
</reference>
<proteinExistence type="predicted"/>
<dbReference type="CDD" id="cd04301">
    <property type="entry name" value="NAT_SF"/>
    <property type="match status" value="1"/>
</dbReference>